<comment type="caution">
    <text evidence="1">The sequence shown here is derived from an EMBL/GenBank/DDBJ whole genome shotgun (WGS) entry which is preliminary data.</text>
</comment>
<dbReference type="Proteomes" id="UP000033423">
    <property type="component" value="Unassembled WGS sequence"/>
</dbReference>
<evidence type="ECO:0000313" key="2">
    <source>
        <dbReference type="Proteomes" id="UP000033423"/>
    </source>
</evidence>
<gene>
    <name evidence="1" type="ORF">MBAV_001491</name>
</gene>
<dbReference type="EMBL" id="LACI01000653">
    <property type="protein sequence ID" value="KJU86302.1"/>
    <property type="molecule type" value="Genomic_DNA"/>
</dbReference>
<evidence type="ECO:0000313" key="1">
    <source>
        <dbReference type="EMBL" id="KJU86302.1"/>
    </source>
</evidence>
<keyword evidence="2" id="KW-1185">Reference proteome</keyword>
<proteinExistence type="predicted"/>
<dbReference type="AlphaFoldDB" id="A0A0F3GWT3"/>
<sequence length="152" mass="17406">MNKETLIDRAYELFSMFEKPLKCTIHDDCPECDDHEETLRNLERGDLSGEDIGTVGYSPLPNMTTEALLYFLPRIIELSLDNENDADEGPVLIRLIGLLADAPSSDRFKLLPDEQSEYISDVLMYIKSNCNDIIEYEGWGDDLNNAINNWKR</sequence>
<accession>A0A0F3GWT3</accession>
<reference evidence="1 2" key="1">
    <citation type="submission" date="2015-02" db="EMBL/GenBank/DDBJ databases">
        <title>Single-cell genomics of uncultivated deep-branching MTB reveals a conserved set of magnetosome genes.</title>
        <authorList>
            <person name="Kolinko S."/>
            <person name="Richter M."/>
            <person name="Glockner F.O."/>
            <person name="Brachmann A."/>
            <person name="Schuler D."/>
        </authorList>
    </citation>
    <scope>NUCLEOTIDE SEQUENCE [LARGE SCALE GENOMIC DNA]</scope>
    <source>
        <strain evidence="1">TM-1</strain>
    </source>
</reference>
<organism evidence="1 2">
    <name type="scientific">Candidatus Magnetobacterium bavaricum</name>
    <dbReference type="NCBI Taxonomy" id="29290"/>
    <lineage>
        <taxon>Bacteria</taxon>
        <taxon>Pseudomonadati</taxon>
        <taxon>Nitrospirota</taxon>
        <taxon>Thermodesulfovibrionia</taxon>
        <taxon>Thermodesulfovibrionales</taxon>
        <taxon>Candidatus Magnetobacteriaceae</taxon>
        <taxon>Candidatus Magnetobacterium</taxon>
    </lineage>
</organism>
<name>A0A0F3GWT3_9BACT</name>
<protein>
    <submittedName>
        <fullName evidence="1">Uncharacterized protein</fullName>
    </submittedName>
</protein>